<dbReference type="EMBL" id="FOBF01000020">
    <property type="protein sequence ID" value="SEN00400.1"/>
    <property type="molecule type" value="Genomic_DNA"/>
</dbReference>
<sequence>MKRISTLLSTSLATLAVAALPAQAVNPHFLSVTGQISGTNLIVSFKEAGLGNNQNIDYTASANSTATYVCVNRGGKNPSAQNKETVSGPVSATGTFNSGNNGQVTASLAILPPSPGAFSCPPGQSLELARVTYSNVQLSDDTNGIVIAFQQTFDTGCLLPNVKGAC</sequence>
<accession>A0A1H8CZE8</accession>
<evidence type="ECO:0000256" key="1">
    <source>
        <dbReference type="SAM" id="SignalP"/>
    </source>
</evidence>
<feature type="chain" id="PRO_5011766205" description="Neocarzinostatin family protein" evidence="1">
    <location>
        <begin position="25"/>
        <end position="166"/>
    </location>
</feature>
<reference evidence="2 3" key="1">
    <citation type="submission" date="2016-10" db="EMBL/GenBank/DDBJ databases">
        <authorList>
            <person name="de Groot N.N."/>
        </authorList>
    </citation>
    <scope>NUCLEOTIDE SEQUENCE [LARGE SCALE GENOMIC DNA]</scope>
    <source>
        <strain evidence="2 3">DSM 43357</strain>
    </source>
</reference>
<evidence type="ECO:0000313" key="2">
    <source>
        <dbReference type="EMBL" id="SEN00400.1"/>
    </source>
</evidence>
<organism evidence="2 3">
    <name type="scientific">Nonomuraea pusilla</name>
    <dbReference type="NCBI Taxonomy" id="46177"/>
    <lineage>
        <taxon>Bacteria</taxon>
        <taxon>Bacillati</taxon>
        <taxon>Actinomycetota</taxon>
        <taxon>Actinomycetes</taxon>
        <taxon>Streptosporangiales</taxon>
        <taxon>Streptosporangiaceae</taxon>
        <taxon>Nonomuraea</taxon>
    </lineage>
</organism>
<feature type="signal peptide" evidence="1">
    <location>
        <begin position="1"/>
        <end position="24"/>
    </location>
</feature>
<protein>
    <recommendedName>
        <fullName evidence="4">Neocarzinostatin family protein</fullName>
    </recommendedName>
</protein>
<evidence type="ECO:0000313" key="3">
    <source>
        <dbReference type="Proteomes" id="UP000198953"/>
    </source>
</evidence>
<evidence type="ECO:0008006" key="4">
    <source>
        <dbReference type="Google" id="ProtNLM"/>
    </source>
</evidence>
<dbReference type="Proteomes" id="UP000198953">
    <property type="component" value="Unassembled WGS sequence"/>
</dbReference>
<dbReference type="RefSeq" id="WP_091104447.1">
    <property type="nucleotide sequence ID" value="NZ_FOBF01000020.1"/>
</dbReference>
<proteinExistence type="predicted"/>
<dbReference type="OrthoDB" id="2864568at2"/>
<keyword evidence="1" id="KW-0732">Signal</keyword>
<keyword evidence="3" id="KW-1185">Reference proteome</keyword>
<gene>
    <name evidence="2" type="ORF">SAMN05660976_06602</name>
</gene>
<name>A0A1H8CZE8_9ACTN</name>
<dbReference type="AlphaFoldDB" id="A0A1H8CZE8"/>